<protein>
    <submittedName>
        <fullName evidence="3">Biotin/lipoyl-binding carrier protein</fullName>
    </submittedName>
</protein>
<evidence type="ECO:0000313" key="3">
    <source>
        <dbReference type="EMBL" id="WRP16805.1"/>
    </source>
</evidence>
<evidence type="ECO:0000259" key="2">
    <source>
        <dbReference type="PROSITE" id="PS50968"/>
    </source>
</evidence>
<dbReference type="InterPro" id="IPR050709">
    <property type="entry name" value="Biotin_Carboxyl_Carrier/Decarb"/>
</dbReference>
<gene>
    <name evidence="3" type="ORF">U7230_12020</name>
</gene>
<dbReference type="Proteomes" id="UP001332192">
    <property type="component" value="Chromosome"/>
</dbReference>
<organism evidence="3 4">
    <name type="scientific">Carboxydichorda subterranea</name>
    <dbReference type="NCBI Taxonomy" id="3109565"/>
    <lineage>
        <taxon>Bacteria</taxon>
        <taxon>Bacillati</taxon>
        <taxon>Bacillota</taxon>
        <taxon>Limnochordia</taxon>
        <taxon>Limnochordales</taxon>
        <taxon>Geochordaceae</taxon>
        <taxon>Carboxydichorda</taxon>
    </lineage>
</organism>
<feature type="domain" description="Lipoyl-binding" evidence="2">
    <location>
        <begin position="1"/>
        <end position="70"/>
    </location>
</feature>
<dbReference type="InterPro" id="IPR000089">
    <property type="entry name" value="Biotin_lipoyl"/>
</dbReference>
<name>A0ABZ1BWG5_9FIRM</name>
<dbReference type="EMBL" id="CP141615">
    <property type="protein sequence ID" value="WRP16805.1"/>
    <property type="molecule type" value="Genomic_DNA"/>
</dbReference>
<dbReference type="NCBIfam" id="NF004547">
    <property type="entry name" value="PRK05889.1"/>
    <property type="match status" value="1"/>
</dbReference>
<reference evidence="3 4" key="1">
    <citation type="journal article" date="2024" name="Front. Microbiol.">
        <title>Novel thermophilic genera Geochorda gen. nov. and Carboxydochorda gen. nov. from the deep terrestrial subsurface reveal the ecophysiological diversity in the class Limnochordia.</title>
        <authorList>
            <person name="Karnachuk O.V."/>
            <person name="Lukina A.P."/>
            <person name="Avakyan M.R."/>
            <person name="Kadnikov V.V."/>
            <person name="Begmatov S."/>
            <person name="Beletsky A.V."/>
            <person name="Vlasova K.G."/>
            <person name="Novikov A.A."/>
            <person name="Shcherbakova V.A."/>
            <person name="Mardanov A.V."/>
            <person name="Ravin N.V."/>
        </authorList>
    </citation>
    <scope>NUCLEOTIDE SEQUENCE [LARGE SCALE GENOMIC DNA]</scope>
    <source>
        <strain evidence="3 4">L945</strain>
    </source>
</reference>
<dbReference type="PANTHER" id="PTHR45266">
    <property type="entry name" value="OXALOACETATE DECARBOXYLASE ALPHA CHAIN"/>
    <property type="match status" value="1"/>
</dbReference>
<dbReference type="PROSITE" id="PS50968">
    <property type="entry name" value="BIOTINYL_LIPOYL"/>
    <property type="match status" value="1"/>
</dbReference>
<keyword evidence="4" id="KW-1185">Reference proteome</keyword>
<dbReference type="CDD" id="cd06850">
    <property type="entry name" value="biotinyl_domain"/>
    <property type="match status" value="1"/>
</dbReference>
<sequence>MTPVKAEMTGMVARVAVEPGASVRPGDEVVVLESMKMEIPVTAPAGGQVREVRVRPGDFVQEGDVLVVLE</sequence>
<dbReference type="Gene3D" id="2.40.50.100">
    <property type="match status" value="1"/>
</dbReference>
<accession>A0ABZ1BWG5</accession>
<proteinExistence type="predicted"/>
<evidence type="ECO:0000256" key="1">
    <source>
        <dbReference type="ARBA" id="ARBA00023267"/>
    </source>
</evidence>
<dbReference type="Pfam" id="PF00364">
    <property type="entry name" value="Biotin_lipoyl"/>
    <property type="match status" value="1"/>
</dbReference>
<dbReference type="InterPro" id="IPR011053">
    <property type="entry name" value="Single_hybrid_motif"/>
</dbReference>
<dbReference type="SUPFAM" id="SSF51230">
    <property type="entry name" value="Single hybrid motif"/>
    <property type="match status" value="1"/>
</dbReference>
<evidence type="ECO:0000313" key="4">
    <source>
        <dbReference type="Proteomes" id="UP001332192"/>
    </source>
</evidence>
<dbReference type="RefSeq" id="WP_324716077.1">
    <property type="nucleotide sequence ID" value="NZ_CP141615.1"/>
</dbReference>
<keyword evidence="1" id="KW-0092">Biotin</keyword>
<dbReference type="PANTHER" id="PTHR45266:SF3">
    <property type="entry name" value="OXALOACETATE DECARBOXYLASE ALPHA CHAIN"/>
    <property type="match status" value="1"/>
</dbReference>